<evidence type="ECO:0000256" key="4">
    <source>
        <dbReference type="ARBA" id="ARBA00022695"/>
    </source>
</evidence>
<keyword evidence="4" id="KW-0548">Nucleotidyltransferase</keyword>
<dbReference type="Proteomes" id="UP000032900">
    <property type="component" value="Unassembled WGS sequence"/>
</dbReference>
<dbReference type="GO" id="GO:0016757">
    <property type="term" value="F:glycosyltransferase activity"/>
    <property type="evidence" value="ECO:0007669"/>
    <property type="project" value="UniProtKB-KW"/>
</dbReference>
<proteinExistence type="inferred from homology"/>
<keyword evidence="3" id="KW-0808">Transferase</keyword>
<comment type="similarity">
    <text evidence="6">Belongs to the DarT ADP-ribosyltransferase family.</text>
</comment>
<dbReference type="GO" id="GO:0016779">
    <property type="term" value="F:nucleotidyltransferase activity"/>
    <property type="evidence" value="ECO:0007669"/>
    <property type="project" value="UniProtKB-KW"/>
</dbReference>
<dbReference type="AlphaFoldDB" id="A0A0E9M297"/>
<protein>
    <recommendedName>
        <fullName evidence="7">DarT domain-containing protein</fullName>
    </recommendedName>
</protein>
<evidence type="ECO:0000256" key="3">
    <source>
        <dbReference type="ARBA" id="ARBA00022679"/>
    </source>
</evidence>
<dbReference type="EMBL" id="BAZW01000059">
    <property type="protein sequence ID" value="GAO31723.1"/>
    <property type="molecule type" value="Genomic_DNA"/>
</dbReference>
<dbReference type="Pfam" id="PF14487">
    <property type="entry name" value="DarT"/>
    <property type="match status" value="1"/>
</dbReference>
<evidence type="ECO:0000313" key="8">
    <source>
        <dbReference type="EMBL" id="GAO31723.1"/>
    </source>
</evidence>
<organism evidence="8 9">
    <name type="scientific">Geofilum rubicundum JCM 15548</name>
    <dbReference type="NCBI Taxonomy" id="1236989"/>
    <lineage>
        <taxon>Bacteria</taxon>
        <taxon>Pseudomonadati</taxon>
        <taxon>Bacteroidota</taxon>
        <taxon>Bacteroidia</taxon>
        <taxon>Marinilabiliales</taxon>
        <taxon>Marinilabiliaceae</taxon>
        <taxon>Geofilum</taxon>
    </lineage>
</organism>
<sequence>MLYVIQNGFNMVAPTPAENIVYCVSSVQKMIDLGLDFVFTDGHAIDGFSSQHTAADLWNIETLLDMRAIYDRYWNDENDLDKKRRKEAEFLVVGDIASSAILGYLTYNENARDRVVNFGADADAVHVRSRFYF</sequence>
<keyword evidence="9" id="KW-1185">Reference proteome</keyword>
<evidence type="ECO:0000256" key="2">
    <source>
        <dbReference type="ARBA" id="ARBA00022676"/>
    </source>
</evidence>
<accession>A0A0E9M297</accession>
<dbReference type="InterPro" id="IPR029494">
    <property type="entry name" value="DarT"/>
</dbReference>
<reference evidence="8 9" key="1">
    <citation type="journal article" date="2015" name="Microbes Environ.">
        <title>Distribution and evolution of nitrogen fixation genes in the phylum bacteroidetes.</title>
        <authorList>
            <person name="Inoue J."/>
            <person name="Oshima K."/>
            <person name="Suda W."/>
            <person name="Sakamoto M."/>
            <person name="Iino T."/>
            <person name="Noda S."/>
            <person name="Hongoh Y."/>
            <person name="Hattori M."/>
            <person name="Ohkuma M."/>
        </authorList>
    </citation>
    <scope>NUCLEOTIDE SEQUENCE [LARGE SCALE GENOMIC DNA]</scope>
    <source>
        <strain evidence="8">JCM 15548</strain>
    </source>
</reference>
<comment type="caution">
    <text evidence="8">The sequence shown here is derived from an EMBL/GenBank/DDBJ whole genome shotgun (WGS) entry which is preliminary data.</text>
</comment>
<dbReference type="STRING" id="1236989.JCM15548_14116"/>
<dbReference type="PROSITE" id="PS52018">
    <property type="entry name" value="DART"/>
    <property type="match status" value="1"/>
</dbReference>
<gene>
    <name evidence="8" type="ORF">JCM15548_14116</name>
</gene>
<dbReference type="GO" id="GO:0003677">
    <property type="term" value="F:DNA binding"/>
    <property type="evidence" value="ECO:0007669"/>
    <property type="project" value="UniProtKB-UniRule"/>
</dbReference>
<feature type="domain" description="DarT" evidence="7">
    <location>
        <begin position="1"/>
        <end position="133"/>
    </location>
</feature>
<evidence type="ECO:0000256" key="6">
    <source>
        <dbReference type="PROSITE-ProRule" id="PRU01362"/>
    </source>
</evidence>
<evidence type="ECO:0000313" key="9">
    <source>
        <dbReference type="Proteomes" id="UP000032900"/>
    </source>
</evidence>
<keyword evidence="1 6" id="KW-1277">Toxin-antitoxin system</keyword>
<name>A0A0E9M297_9BACT</name>
<keyword evidence="5 6" id="KW-0238">DNA-binding</keyword>
<comment type="caution">
    <text evidence="6">Lacks conserved residue(s) required for the propagation of feature annotation.</text>
</comment>
<evidence type="ECO:0000259" key="7">
    <source>
        <dbReference type="PROSITE" id="PS52018"/>
    </source>
</evidence>
<evidence type="ECO:0000256" key="5">
    <source>
        <dbReference type="ARBA" id="ARBA00023125"/>
    </source>
</evidence>
<keyword evidence="2" id="KW-0328">Glycosyltransferase</keyword>
<evidence type="ECO:0000256" key="1">
    <source>
        <dbReference type="ARBA" id="ARBA00022649"/>
    </source>
</evidence>